<proteinExistence type="predicted"/>
<reference evidence="2 3" key="2">
    <citation type="submission" date="2018-11" db="EMBL/GenBank/DDBJ databases">
        <authorList>
            <consortium name="Pathogen Informatics"/>
        </authorList>
    </citation>
    <scope>NUCLEOTIDE SEQUENCE [LARGE SCALE GENOMIC DNA]</scope>
</reference>
<gene>
    <name evidence="2" type="ORF">OFLC_LOCUS8190</name>
</gene>
<evidence type="ECO:0000259" key="1">
    <source>
        <dbReference type="Pfam" id="PF00566"/>
    </source>
</evidence>
<dbReference type="SUPFAM" id="SSF47923">
    <property type="entry name" value="Ypt/Rab-GAP domain of gyp1p"/>
    <property type="match status" value="1"/>
</dbReference>
<evidence type="ECO:0000313" key="2">
    <source>
        <dbReference type="EMBL" id="VDO54466.1"/>
    </source>
</evidence>
<name>A0A183HL28_9BILA</name>
<evidence type="ECO:0000313" key="3">
    <source>
        <dbReference type="Proteomes" id="UP000267606"/>
    </source>
</evidence>
<keyword evidence="3" id="KW-1185">Reference proteome</keyword>
<accession>A0A183HL28</accession>
<dbReference type="AlphaFoldDB" id="A0A183HL28"/>
<sequence>MPTLNYAPLIQPILALFLHYMSESDAYACVVRILKHHSNYMKGSALASKAASYTLLTLVKVHKVAVYKALKNWIGSSDENILATALQSWPRWIFCALPFEHLICIIDCYLYEGNKILMRIPDDLTEKTCQQRIDLFVEKIIQSIRHGNISVTALLVTATRIRNFSNTKIARFQEKYEKMVNFILLFFCHI</sequence>
<dbReference type="WBParaSite" id="OFLC_0000818901-mRNA-1">
    <property type="protein sequence ID" value="OFLC_0000818901-mRNA-1"/>
    <property type="gene ID" value="OFLC_0000818901"/>
</dbReference>
<dbReference type="Gene3D" id="1.10.472.80">
    <property type="entry name" value="Ypt/Rab-GAP domain of gyp1p, domain 3"/>
    <property type="match status" value="1"/>
</dbReference>
<dbReference type="InterPro" id="IPR035969">
    <property type="entry name" value="Rab-GAP_TBC_sf"/>
</dbReference>
<reference evidence="4" key="1">
    <citation type="submission" date="2016-06" db="UniProtKB">
        <authorList>
            <consortium name="WormBaseParasite"/>
        </authorList>
    </citation>
    <scope>IDENTIFICATION</scope>
</reference>
<organism evidence="4">
    <name type="scientific">Onchocerca flexuosa</name>
    <dbReference type="NCBI Taxonomy" id="387005"/>
    <lineage>
        <taxon>Eukaryota</taxon>
        <taxon>Metazoa</taxon>
        <taxon>Ecdysozoa</taxon>
        <taxon>Nematoda</taxon>
        <taxon>Chromadorea</taxon>
        <taxon>Rhabditida</taxon>
        <taxon>Spirurina</taxon>
        <taxon>Spiruromorpha</taxon>
        <taxon>Filarioidea</taxon>
        <taxon>Onchocercidae</taxon>
        <taxon>Onchocerca</taxon>
    </lineage>
</organism>
<feature type="domain" description="Rab-GAP TBC" evidence="1">
    <location>
        <begin position="2"/>
        <end position="120"/>
    </location>
</feature>
<protein>
    <submittedName>
        <fullName evidence="4">Rab-GAP TBC domain-containing protein</fullName>
    </submittedName>
</protein>
<dbReference type="Pfam" id="PF00566">
    <property type="entry name" value="RabGAP-TBC"/>
    <property type="match status" value="1"/>
</dbReference>
<dbReference type="Proteomes" id="UP000267606">
    <property type="component" value="Unassembled WGS sequence"/>
</dbReference>
<dbReference type="STRING" id="387005.A0A183HL28"/>
<dbReference type="InterPro" id="IPR000195">
    <property type="entry name" value="Rab-GAP-TBC_dom"/>
</dbReference>
<dbReference type="EMBL" id="UZAJ01009065">
    <property type="protein sequence ID" value="VDO54466.1"/>
    <property type="molecule type" value="Genomic_DNA"/>
</dbReference>
<evidence type="ECO:0000313" key="4">
    <source>
        <dbReference type="WBParaSite" id="OFLC_0000818901-mRNA-1"/>
    </source>
</evidence>